<dbReference type="GO" id="GO:0008324">
    <property type="term" value="F:monoatomic cation transmembrane transporter activity"/>
    <property type="evidence" value="ECO:0007669"/>
    <property type="project" value="InterPro"/>
</dbReference>
<dbReference type="PANTHER" id="PTHR32024">
    <property type="entry name" value="TRK SYSTEM POTASSIUM UPTAKE PROTEIN TRKG-RELATED"/>
    <property type="match status" value="1"/>
</dbReference>
<evidence type="ECO:0000256" key="5">
    <source>
        <dbReference type="ARBA" id="ARBA00022692"/>
    </source>
</evidence>
<organism evidence="10 11">
    <name type="scientific">Desulfuromonas acetoxidans (strain DSM 684 / 11070)</name>
    <dbReference type="NCBI Taxonomy" id="281689"/>
    <lineage>
        <taxon>Bacteria</taxon>
        <taxon>Pseudomonadati</taxon>
        <taxon>Thermodesulfobacteriota</taxon>
        <taxon>Desulfuromonadia</taxon>
        <taxon>Desulfuromonadales</taxon>
        <taxon>Desulfuromonadaceae</taxon>
        <taxon>Desulfuromonas</taxon>
    </lineage>
</organism>
<keyword evidence="5 9" id="KW-0812">Transmembrane</keyword>
<dbReference type="EMBL" id="AAEW02000018">
    <property type="protein sequence ID" value="EAT14762.1"/>
    <property type="molecule type" value="Genomic_DNA"/>
</dbReference>
<gene>
    <name evidence="10" type="ORF">Dace_0814</name>
</gene>
<dbReference type="Pfam" id="PF02386">
    <property type="entry name" value="TrkH"/>
    <property type="match status" value="1"/>
</dbReference>
<feature type="transmembrane region" description="Helical" evidence="9">
    <location>
        <begin position="78"/>
        <end position="101"/>
    </location>
</feature>
<keyword evidence="7" id="KW-0406">Ion transport</keyword>
<dbReference type="AlphaFoldDB" id="Q1JWZ6"/>
<feature type="transmembrane region" description="Helical" evidence="9">
    <location>
        <begin position="398"/>
        <end position="419"/>
    </location>
</feature>
<evidence type="ECO:0000313" key="11">
    <source>
        <dbReference type="Proteomes" id="UP000005695"/>
    </source>
</evidence>
<comment type="similarity">
    <text evidence="2">Belongs to the TrkH potassium transport family.</text>
</comment>
<evidence type="ECO:0000256" key="7">
    <source>
        <dbReference type="ARBA" id="ARBA00023065"/>
    </source>
</evidence>
<proteinExistence type="inferred from homology"/>
<reference evidence="10" key="1">
    <citation type="submission" date="2006-05" db="EMBL/GenBank/DDBJ databases">
        <title>Annotation of the draft genome assembly of Desulfuromonas acetoxidans DSM 684.</title>
        <authorList>
            <consortium name="US DOE Joint Genome Institute (JGI-ORNL)"/>
            <person name="Larimer F."/>
            <person name="Land M."/>
            <person name="Hauser L."/>
        </authorList>
    </citation>
    <scope>NUCLEOTIDE SEQUENCE [LARGE SCALE GENOMIC DNA]</scope>
    <source>
        <strain evidence="10">DSM 684</strain>
    </source>
</reference>
<name>Q1JWZ6_DESA6</name>
<feature type="transmembrane region" description="Helical" evidence="9">
    <location>
        <begin position="452"/>
        <end position="475"/>
    </location>
</feature>
<dbReference type="Proteomes" id="UP000005695">
    <property type="component" value="Unassembled WGS sequence"/>
</dbReference>
<dbReference type="PANTHER" id="PTHR32024:SF2">
    <property type="entry name" value="TRK SYSTEM POTASSIUM UPTAKE PROTEIN TRKG-RELATED"/>
    <property type="match status" value="1"/>
</dbReference>
<keyword evidence="4" id="KW-1003">Cell membrane</keyword>
<dbReference type="OrthoDB" id="9810952at2"/>
<accession>Q1JWZ6</accession>
<feature type="transmembrane region" description="Helical" evidence="9">
    <location>
        <begin position="189"/>
        <end position="206"/>
    </location>
</feature>
<feature type="transmembrane region" description="Helical" evidence="9">
    <location>
        <begin position="48"/>
        <end position="66"/>
    </location>
</feature>
<evidence type="ECO:0000256" key="6">
    <source>
        <dbReference type="ARBA" id="ARBA00022989"/>
    </source>
</evidence>
<keyword evidence="3" id="KW-0813">Transport</keyword>
<feature type="transmembrane region" description="Helical" evidence="9">
    <location>
        <begin position="141"/>
        <end position="159"/>
    </location>
</feature>
<evidence type="ECO:0000256" key="3">
    <source>
        <dbReference type="ARBA" id="ARBA00022448"/>
    </source>
</evidence>
<dbReference type="GO" id="GO:0005886">
    <property type="term" value="C:plasma membrane"/>
    <property type="evidence" value="ECO:0007669"/>
    <property type="project" value="UniProtKB-SubCell"/>
</dbReference>
<dbReference type="InterPro" id="IPR003445">
    <property type="entry name" value="Cat_transpt"/>
</dbReference>
<evidence type="ECO:0000256" key="1">
    <source>
        <dbReference type="ARBA" id="ARBA00004651"/>
    </source>
</evidence>
<feature type="transmembrane region" description="Helical" evidence="9">
    <location>
        <begin position="336"/>
        <end position="366"/>
    </location>
</feature>
<evidence type="ECO:0000256" key="2">
    <source>
        <dbReference type="ARBA" id="ARBA00009137"/>
    </source>
</evidence>
<sequence>MSQPGSELFFAVRPKLIGHYFGQFCLIMAALNLVTLVVSLLTAPDWRISLSYALIILGLLLAWLVLKRLRVSQRMQMNEAMVLAALVFLVVPFIMTIPLLVSDIPFMDALFETVSSVTTTGLSTLPGMEGKPLIFTFSRAWMQWYGGLGIVVFSLALVVRPGLSALRLAAMDEPDDLVGGTRAHARRVVIVYSVLTLSGIILWLVLGGSLRNGVLYILSAVSTGGFAPTSGSFADLPHVRLAWVVTLTTLAGALPLALYHQTWRDGLRPLLDNVELRLLILLIATMTLLVTLSMWSYGTPWSTAVHHAPLMVCSAQTTAGFSSLDPAALDPGSKLLLILSMLIGGGVGSTAGGFKLLRLLVLLTLIRHFVRTMSVPPNTVLRQKLGKKVLEQDDVQDALMIILLFIGAIVLSWLPFVAYGYDPLNALFDVVSATATVGLSTGIVGADLPTPLKGVLCVDMFLGRLECVAWLIFFYHRTWFGRKRDN</sequence>
<evidence type="ECO:0000256" key="8">
    <source>
        <dbReference type="ARBA" id="ARBA00023136"/>
    </source>
</evidence>
<feature type="transmembrane region" description="Helical" evidence="9">
    <location>
        <begin position="20"/>
        <end position="42"/>
    </location>
</feature>
<evidence type="ECO:0000256" key="4">
    <source>
        <dbReference type="ARBA" id="ARBA00022475"/>
    </source>
</evidence>
<keyword evidence="11" id="KW-1185">Reference proteome</keyword>
<evidence type="ECO:0000256" key="9">
    <source>
        <dbReference type="SAM" id="Phobius"/>
    </source>
</evidence>
<dbReference type="RefSeq" id="WP_006002113.1">
    <property type="nucleotide sequence ID" value="NZ_AAEW02000018.1"/>
</dbReference>
<comment type="subcellular location">
    <subcellularLocation>
        <location evidence="1">Cell membrane</location>
        <topology evidence="1">Multi-pass membrane protein</topology>
    </subcellularLocation>
</comment>
<keyword evidence="6 9" id="KW-1133">Transmembrane helix</keyword>
<feature type="transmembrane region" description="Helical" evidence="9">
    <location>
        <begin position="241"/>
        <end position="259"/>
    </location>
</feature>
<evidence type="ECO:0000313" key="10">
    <source>
        <dbReference type="EMBL" id="EAT14762.1"/>
    </source>
</evidence>
<keyword evidence="8 9" id="KW-0472">Membrane</keyword>
<dbReference type="GO" id="GO:0030001">
    <property type="term" value="P:metal ion transport"/>
    <property type="evidence" value="ECO:0007669"/>
    <property type="project" value="UniProtKB-ARBA"/>
</dbReference>
<feature type="transmembrane region" description="Helical" evidence="9">
    <location>
        <begin position="279"/>
        <end position="298"/>
    </location>
</feature>
<reference evidence="10" key="2">
    <citation type="submission" date="2006-05" db="EMBL/GenBank/DDBJ databases">
        <title>Sequencing of the draft genome and assembly of Desulfuromonas acetoxidans DSM 684.</title>
        <authorList>
            <consortium name="US DOE Joint Genome Institute (JGI-PGF)"/>
            <person name="Copeland A."/>
            <person name="Lucas S."/>
            <person name="Lapidus A."/>
            <person name="Barry K."/>
            <person name="Detter J.C."/>
            <person name="Glavina del Rio T."/>
            <person name="Hammon N."/>
            <person name="Israni S."/>
            <person name="Dalin E."/>
            <person name="Tice H."/>
            <person name="Bruce D."/>
            <person name="Pitluck S."/>
            <person name="Richardson P."/>
        </authorList>
    </citation>
    <scope>NUCLEOTIDE SEQUENCE [LARGE SCALE GENOMIC DNA]</scope>
    <source>
        <strain evidence="10">DSM 684</strain>
    </source>
</reference>
<protein>
    <submittedName>
        <fullName evidence="10">Cation transporter</fullName>
    </submittedName>
</protein>
<comment type="caution">
    <text evidence="10">The sequence shown here is derived from an EMBL/GenBank/DDBJ whole genome shotgun (WGS) entry which is preliminary data.</text>
</comment>